<dbReference type="Proteomes" id="UP001556631">
    <property type="component" value="Unassembled WGS sequence"/>
</dbReference>
<keyword evidence="2" id="KW-1185">Reference proteome</keyword>
<evidence type="ECO:0000313" key="1">
    <source>
        <dbReference type="EMBL" id="MEX0429244.1"/>
    </source>
</evidence>
<evidence type="ECO:0008006" key="3">
    <source>
        <dbReference type="Google" id="ProtNLM"/>
    </source>
</evidence>
<name>A0ABV3T3I6_9ACTN</name>
<proteinExistence type="predicted"/>
<gene>
    <name evidence="1" type="ORF">AB3X52_16595</name>
</gene>
<organism evidence="1 2">
    <name type="scientific">Nocardioides eburneus</name>
    <dbReference type="NCBI Taxonomy" id="3231482"/>
    <lineage>
        <taxon>Bacteria</taxon>
        <taxon>Bacillati</taxon>
        <taxon>Actinomycetota</taxon>
        <taxon>Actinomycetes</taxon>
        <taxon>Propionibacteriales</taxon>
        <taxon>Nocardioidaceae</taxon>
        <taxon>Nocardioides</taxon>
    </lineage>
</organism>
<evidence type="ECO:0000313" key="2">
    <source>
        <dbReference type="Proteomes" id="UP001556631"/>
    </source>
</evidence>
<sequence length="82" mass="8548">MGETSTTVDVALKDFRELMAGDGYALSWTESAPDKVVVTIEAGPEACADCLVPLPVMESIMADALAATPYELDHVVLPGGGH</sequence>
<protein>
    <recommendedName>
        <fullName evidence="3">NifU family protein</fullName>
    </recommendedName>
</protein>
<comment type="caution">
    <text evidence="1">The sequence shown here is derived from an EMBL/GenBank/DDBJ whole genome shotgun (WGS) entry which is preliminary data.</text>
</comment>
<accession>A0ABV3T3I6</accession>
<dbReference type="EMBL" id="JBFPJR010000037">
    <property type="protein sequence ID" value="MEX0429244.1"/>
    <property type="molecule type" value="Genomic_DNA"/>
</dbReference>
<dbReference type="RefSeq" id="WP_367995211.1">
    <property type="nucleotide sequence ID" value="NZ_JBFPJR010000037.1"/>
</dbReference>
<reference evidence="1 2" key="1">
    <citation type="submission" date="2024-07" db="EMBL/GenBank/DDBJ databases">
        <authorList>
            <person name="Lee S."/>
            <person name="Kang M."/>
        </authorList>
    </citation>
    <scope>NUCLEOTIDE SEQUENCE [LARGE SCALE GENOMIC DNA]</scope>
    <source>
        <strain evidence="1 2">DS6</strain>
    </source>
</reference>